<evidence type="ECO:0000313" key="4">
    <source>
        <dbReference type="Proteomes" id="UP001500962"/>
    </source>
</evidence>
<dbReference type="GeneID" id="71760391"/>
<proteinExistence type="predicted"/>
<dbReference type="RefSeq" id="WP_244702908.1">
    <property type="nucleotide sequence ID" value="NZ_BAAADN010000037.1"/>
</dbReference>
<dbReference type="Proteomes" id="UP000830542">
    <property type="component" value="Chromosome"/>
</dbReference>
<reference evidence="1" key="3">
    <citation type="submission" date="2023-12" db="EMBL/GenBank/DDBJ databases">
        <authorList>
            <person name="Sun Q."/>
            <person name="Inoue M."/>
        </authorList>
    </citation>
    <scope>NUCLEOTIDE SEQUENCE</scope>
    <source>
        <strain evidence="1">JCM 12289</strain>
    </source>
</reference>
<dbReference type="InterPro" id="IPR055536">
    <property type="entry name" value="DUF7112"/>
</dbReference>
<name>A0AAV3SI51_HALDO</name>
<dbReference type="Pfam" id="PF23424">
    <property type="entry name" value="DUF7112"/>
    <property type="match status" value="1"/>
</dbReference>
<dbReference type="AlphaFoldDB" id="A0AAV3SI51"/>
<dbReference type="KEGG" id="hdo:MUK72_01045"/>
<reference evidence="2" key="2">
    <citation type="submission" date="2022-04" db="EMBL/GenBank/DDBJ databases">
        <title>Sequencing and genomic assembly of Halococcus dombrowskii.</title>
        <authorList>
            <person name="Lim S.W."/>
            <person name="MacLea K.S."/>
        </authorList>
    </citation>
    <scope>NUCLEOTIDE SEQUENCE</scope>
    <source>
        <strain evidence="2">H4</strain>
    </source>
</reference>
<accession>A0AAV3SI51</accession>
<evidence type="ECO:0000313" key="1">
    <source>
        <dbReference type="EMBL" id="GAA0466327.1"/>
    </source>
</evidence>
<reference evidence="1" key="1">
    <citation type="journal article" date="2014" name="Int. J. Syst. Evol. Microbiol.">
        <title>Complete genome sequence of Corynebacterium casei LMG S-19264T (=DSM 44701T), isolated from a smear-ripened cheese.</title>
        <authorList>
            <consortium name="US DOE Joint Genome Institute (JGI-PGF)"/>
            <person name="Walter F."/>
            <person name="Albersmeier A."/>
            <person name="Kalinowski J."/>
            <person name="Ruckert C."/>
        </authorList>
    </citation>
    <scope>NUCLEOTIDE SEQUENCE</scope>
    <source>
        <strain evidence="1">JCM 12289</strain>
    </source>
</reference>
<dbReference type="Proteomes" id="UP001500962">
    <property type="component" value="Unassembled WGS sequence"/>
</dbReference>
<dbReference type="EMBL" id="BAAADN010000037">
    <property type="protein sequence ID" value="GAA0466327.1"/>
    <property type="molecule type" value="Genomic_DNA"/>
</dbReference>
<dbReference type="EMBL" id="CP095005">
    <property type="protein sequence ID" value="UOO95318.1"/>
    <property type="molecule type" value="Genomic_DNA"/>
</dbReference>
<evidence type="ECO:0000313" key="3">
    <source>
        <dbReference type="Proteomes" id="UP000830542"/>
    </source>
</evidence>
<gene>
    <name evidence="1" type="ORF">GCM10008985_24120</name>
    <name evidence="2" type="ORF">MUK72_01045</name>
</gene>
<protein>
    <submittedName>
        <fullName evidence="1">Uncharacterized protein</fullName>
    </submittedName>
</protein>
<sequence length="143" mass="15889">MTDRLPSDHPSIETVRATLARRGRTRSRLELPADDRFPLTTTRLVLDGDVSHTRIESARGDGVEINGAYGNVRLARERDGEDRLEAWRRAVDIDYGRSVLVDVVEPGFLYGVREPGERVVYEAVESPDEGLAAIARDLDDADG</sequence>
<evidence type="ECO:0000313" key="2">
    <source>
        <dbReference type="EMBL" id="UOO95318.1"/>
    </source>
</evidence>
<keyword evidence="3" id="KW-1185">Reference proteome</keyword>
<organism evidence="1 4">
    <name type="scientific">Halococcus dombrowskii</name>
    <dbReference type="NCBI Taxonomy" id="179637"/>
    <lineage>
        <taxon>Archaea</taxon>
        <taxon>Methanobacteriati</taxon>
        <taxon>Methanobacteriota</taxon>
        <taxon>Stenosarchaea group</taxon>
        <taxon>Halobacteria</taxon>
        <taxon>Halobacteriales</taxon>
        <taxon>Halococcaceae</taxon>
        <taxon>Halococcus</taxon>
    </lineage>
</organism>